<organism evidence="1 2">
    <name type="scientific">Pyxidicoccus fallax</name>
    <dbReference type="NCBI Taxonomy" id="394095"/>
    <lineage>
        <taxon>Bacteria</taxon>
        <taxon>Pseudomonadati</taxon>
        <taxon>Myxococcota</taxon>
        <taxon>Myxococcia</taxon>
        <taxon>Myxococcales</taxon>
        <taxon>Cystobacterineae</taxon>
        <taxon>Myxococcaceae</taxon>
        <taxon>Pyxidicoccus</taxon>
    </lineage>
</organism>
<dbReference type="EMBL" id="JABBJJ010000013">
    <property type="protein sequence ID" value="NMO14149.1"/>
    <property type="molecule type" value="Genomic_DNA"/>
</dbReference>
<comment type="caution">
    <text evidence="1">The sequence shown here is derived from an EMBL/GenBank/DDBJ whole genome shotgun (WGS) entry which is preliminary data.</text>
</comment>
<dbReference type="Proteomes" id="UP000518300">
    <property type="component" value="Unassembled WGS sequence"/>
</dbReference>
<evidence type="ECO:0000313" key="2">
    <source>
        <dbReference type="Proteomes" id="UP000518300"/>
    </source>
</evidence>
<dbReference type="AlphaFoldDB" id="A0A848L603"/>
<dbReference type="RefSeq" id="WP_169343426.1">
    <property type="nucleotide sequence ID" value="NZ_JABBJJ010000013.1"/>
</dbReference>
<name>A0A848L603_9BACT</name>
<keyword evidence="2" id="KW-1185">Reference proteome</keyword>
<gene>
    <name evidence="1" type="ORF">HG543_04650</name>
</gene>
<proteinExistence type="predicted"/>
<evidence type="ECO:0000313" key="1">
    <source>
        <dbReference type="EMBL" id="NMO14149.1"/>
    </source>
</evidence>
<sequence length="173" mass="19680">MITEPVQANIARLLSVAHTTLNLLRDYSGRPKRERDVDPMLYAILNARFKQPGAPVTRQHPIQMLGSRRLVDFRIGGPNPILLEFAFRPRTGGGDLCSSTNESEILKLSRFPQTEAKLRALLLIDASSSGPYERVQLETKYKDIRTSPGKFDRCPVRVIYAHEKESFHFCWTP</sequence>
<protein>
    <submittedName>
        <fullName evidence="1">Uncharacterized protein</fullName>
    </submittedName>
</protein>
<accession>A0A848L603</accession>
<reference evidence="1 2" key="1">
    <citation type="submission" date="2020-04" db="EMBL/GenBank/DDBJ databases">
        <title>Draft genome of Pyxidicoccus fallax type strain.</title>
        <authorList>
            <person name="Whitworth D.E."/>
        </authorList>
    </citation>
    <scope>NUCLEOTIDE SEQUENCE [LARGE SCALE GENOMIC DNA]</scope>
    <source>
        <strain evidence="1 2">DSM 14698</strain>
    </source>
</reference>